<dbReference type="OrthoDB" id="420989at2759"/>
<protein>
    <submittedName>
        <fullName evidence="1">Uncharacterized protein</fullName>
    </submittedName>
</protein>
<evidence type="ECO:0000313" key="1">
    <source>
        <dbReference type="EMBL" id="EJK46284.1"/>
    </source>
</evidence>
<dbReference type="EMBL" id="AGNL01047841">
    <property type="protein sequence ID" value="EJK46284.1"/>
    <property type="molecule type" value="Genomic_DNA"/>
</dbReference>
<dbReference type="Proteomes" id="UP000266841">
    <property type="component" value="Unassembled WGS sequence"/>
</dbReference>
<reference evidence="1 2" key="1">
    <citation type="journal article" date="2012" name="Genome Biol.">
        <title>Genome and low-iron response of an oceanic diatom adapted to chronic iron limitation.</title>
        <authorList>
            <person name="Lommer M."/>
            <person name="Specht M."/>
            <person name="Roy A.S."/>
            <person name="Kraemer L."/>
            <person name="Andreson R."/>
            <person name="Gutowska M.A."/>
            <person name="Wolf J."/>
            <person name="Bergner S.V."/>
            <person name="Schilhabel M.B."/>
            <person name="Klostermeier U.C."/>
            <person name="Beiko R.G."/>
            <person name="Rosenstiel P."/>
            <person name="Hippler M."/>
            <person name="Laroche J."/>
        </authorList>
    </citation>
    <scope>NUCLEOTIDE SEQUENCE [LARGE SCALE GENOMIC DNA]</scope>
    <source>
        <strain evidence="1 2">CCMP1005</strain>
    </source>
</reference>
<name>K0R3Z4_THAOC</name>
<keyword evidence="2" id="KW-1185">Reference proteome</keyword>
<evidence type="ECO:0000313" key="2">
    <source>
        <dbReference type="Proteomes" id="UP000266841"/>
    </source>
</evidence>
<dbReference type="AlphaFoldDB" id="K0R3Z4"/>
<accession>K0R3Z4</accession>
<organism evidence="1 2">
    <name type="scientific">Thalassiosira oceanica</name>
    <name type="common">Marine diatom</name>
    <dbReference type="NCBI Taxonomy" id="159749"/>
    <lineage>
        <taxon>Eukaryota</taxon>
        <taxon>Sar</taxon>
        <taxon>Stramenopiles</taxon>
        <taxon>Ochrophyta</taxon>
        <taxon>Bacillariophyta</taxon>
        <taxon>Coscinodiscophyceae</taxon>
        <taxon>Thalassiosirophycidae</taxon>
        <taxon>Thalassiosirales</taxon>
        <taxon>Thalassiosiraceae</taxon>
        <taxon>Thalassiosira</taxon>
    </lineage>
</organism>
<proteinExistence type="predicted"/>
<comment type="caution">
    <text evidence="1">The sequence shown here is derived from an EMBL/GenBank/DDBJ whole genome shotgun (WGS) entry which is preliminary data.</text>
</comment>
<gene>
    <name evidence="1" type="ORF">THAOC_35053</name>
</gene>
<sequence length="265" mass="29788">MCVKRLLAPSLVMNQLSLQPSRADPDAWYRASNPSVKPHQYLGGMMRKVELQYGVGSWVFSSAQYVKEAVKTVEDYLPTIDRRLSPRTATPLTKNYRPEIEALSEGEDLPTNMMKPRGERMTMRIFVDSDHAGDSMTRRSRTGSVVFANQPPNFWCMVPEETTAVWNEHILERLRRNEAGVRICKRTFFQTSNDGNSCGRTCLPDLCLQGRSDGDALVCYYTMLYPNSFVGSATGPRVQGSYAMTYTGYAEVQGSYATTLDVTLT</sequence>